<organism evidence="1 2">
    <name type="scientific">Salinirubellus salinus</name>
    <dbReference type="NCBI Taxonomy" id="1364945"/>
    <lineage>
        <taxon>Archaea</taxon>
        <taxon>Methanobacteriati</taxon>
        <taxon>Methanobacteriota</taxon>
        <taxon>Stenosarchaea group</taxon>
        <taxon>Halobacteria</taxon>
        <taxon>Halobacteriales</taxon>
        <taxon>Natronomonadaceae</taxon>
        <taxon>Salinirubellus</taxon>
    </lineage>
</organism>
<sequence length="87" mass="9185">MNDQQRFVDGSVFGRRYDYADGTVLAADFGPGEATVDVVDGTVIVVAGDDQYEFEVPAGARASINNGVLTVEVPEDGDTDVDVEVDA</sequence>
<gene>
    <name evidence="1" type="ORF">N0B31_08970</name>
</gene>
<name>A0A9E7R849_9EURY</name>
<accession>A0A9E7R849</accession>
<dbReference type="KEGG" id="ssai:N0B31_08970"/>
<evidence type="ECO:0000313" key="1">
    <source>
        <dbReference type="EMBL" id="UWM56410.1"/>
    </source>
</evidence>
<protein>
    <submittedName>
        <fullName evidence="1">HSP20 family small heat-shock protein</fullName>
    </submittedName>
</protein>
<dbReference type="RefSeq" id="WP_260643524.1">
    <property type="nucleotide sequence ID" value="NZ_CP104003.1"/>
</dbReference>
<dbReference type="EMBL" id="CP104003">
    <property type="protein sequence ID" value="UWM56410.1"/>
    <property type="molecule type" value="Genomic_DNA"/>
</dbReference>
<dbReference type="GeneID" id="74942550"/>
<dbReference type="Pfam" id="PF23444">
    <property type="entry name" value="DUF7127"/>
    <property type="match status" value="1"/>
</dbReference>
<dbReference type="InterPro" id="IPR055551">
    <property type="entry name" value="DUF7127"/>
</dbReference>
<keyword evidence="2" id="KW-1185">Reference proteome</keyword>
<dbReference type="AlphaFoldDB" id="A0A9E7R849"/>
<reference evidence="1" key="1">
    <citation type="submission" date="2022-09" db="EMBL/GenBank/DDBJ databases">
        <title>Diverse halophilic archaea isolated from saline environments.</title>
        <authorList>
            <person name="Cui H.-L."/>
        </authorList>
    </citation>
    <scope>NUCLEOTIDE SEQUENCE</scope>
    <source>
        <strain evidence="1">ZS-35-S2</strain>
    </source>
</reference>
<proteinExistence type="predicted"/>
<evidence type="ECO:0000313" key="2">
    <source>
        <dbReference type="Proteomes" id="UP001057580"/>
    </source>
</evidence>
<dbReference type="Proteomes" id="UP001057580">
    <property type="component" value="Chromosome"/>
</dbReference>